<evidence type="ECO:0000313" key="1">
    <source>
        <dbReference type="EMBL" id="KAH7988797.1"/>
    </source>
</evidence>
<organism evidence="1 2">
    <name type="scientific">Sphaerodactylus townsendi</name>
    <dbReference type="NCBI Taxonomy" id="933632"/>
    <lineage>
        <taxon>Eukaryota</taxon>
        <taxon>Metazoa</taxon>
        <taxon>Chordata</taxon>
        <taxon>Craniata</taxon>
        <taxon>Vertebrata</taxon>
        <taxon>Euteleostomi</taxon>
        <taxon>Lepidosauria</taxon>
        <taxon>Squamata</taxon>
        <taxon>Bifurcata</taxon>
        <taxon>Gekkota</taxon>
        <taxon>Sphaerodactylidae</taxon>
        <taxon>Sphaerodactylus</taxon>
    </lineage>
</organism>
<protein>
    <submittedName>
        <fullName evidence="1">Uncharacterized protein</fullName>
    </submittedName>
</protein>
<keyword evidence="2" id="KW-1185">Reference proteome</keyword>
<proteinExistence type="predicted"/>
<sequence length="394" mass="43764">MKLKVPKKFTIQMLTCLAEELHLYNEERNLRRIQEKERRSQEAHQERESLPANVPLFGEPYKINKADELSSRIQNMLGNYEEIKEFITTKLHQDFIGIPTSVVPLIPQRQPYCPLFPEKTNDMLPSSFQSSIRYHKPLGPFASGAPSVGCSAHHQKLHSRIEATSDLQTQGGELSNSQKQAPEQSRKIQEIQSRMCPKKSEKRIDEEIAKELQASLSELSPLLSTLSSPIAPLSPLHSSQHVSSRSHSSSNYRSHGTKSSPSQDLTAGTHENKSHDGLSGPVAVTSQGPPQTFPSSLPSAMSAIQQKPTAYVRPMDGQDQAPDESPELKPLPEEYHEPSYGKIADIKANSKAKLPTLKIPTEPVEVGHISPSCHSSFVQEVIFVVVDDDVLMEC</sequence>
<evidence type="ECO:0000313" key="2">
    <source>
        <dbReference type="Proteomes" id="UP000827872"/>
    </source>
</evidence>
<dbReference type="EMBL" id="CM037623">
    <property type="protein sequence ID" value="KAH7988797.1"/>
    <property type="molecule type" value="Genomic_DNA"/>
</dbReference>
<comment type="caution">
    <text evidence="1">The sequence shown here is derived from an EMBL/GenBank/DDBJ whole genome shotgun (WGS) entry which is preliminary data.</text>
</comment>
<name>A0ACB8E9E5_9SAUR</name>
<reference evidence="1" key="1">
    <citation type="submission" date="2021-08" db="EMBL/GenBank/DDBJ databases">
        <title>The first chromosome-level gecko genome reveals the dynamic sex chromosomes of Neotropical dwarf geckos (Sphaerodactylidae: Sphaerodactylus).</title>
        <authorList>
            <person name="Pinto B.J."/>
            <person name="Keating S.E."/>
            <person name="Gamble T."/>
        </authorList>
    </citation>
    <scope>NUCLEOTIDE SEQUENCE</scope>
    <source>
        <strain evidence="1">TG3544</strain>
    </source>
</reference>
<gene>
    <name evidence="1" type="ORF">K3G42_022200</name>
</gene>
<accession>A0ACB8E9E5</accession>
<dbReference type="Proteomes" id="UP000827872">
    <property type="component" value="Linkage Group LG10"/>
</dbReference>